<comment type="similarity">
    <text evidence="1">Belongs to the NAD(P)-dependent epimerase/dehydratase family.</text>
</comment>
<comment type="function">
    <text evidence="3">Catalyzes the NAD(+)-dependent oxidation of L-threonine to 2-amino-3-ketobutyrate, mediating L-threonine catabolism.</text>
</comment>
<dbReference type="FunFam" id="3.40.50.720:FF:000077">
    <property type="entry name" value="L-threonine 3-dehydrogenase, mitochondrial"/>
    <property type="match status" value="1"/>
</dbReference>
<dbReference type="GO" id="GO:0006567">
    <property type="term" value="P:L-threonine catabolic process"/>
    <property type="evidence" value="ECO:0007669"/>
    <property type="project" value="TreeGrafter"/>
</dbReference>
<accession>A0A3L6LC72</accession>
<evidence type="ECO:0000256" key="6">
    <source>
        <dbReference type="ARBA" id="ARBA00069940"/>
    </source>
</evidence>
<comment type="catalytic activity">
    <reaction evidence="2">
        <text>L-threonine + NAD(+) = (2S)-2-amino-3-oxobutanoate + NADH + H(+)</text>
        <dbReference type="Rhea" id="RHEA:13161"/>
        <dbReference type="ChEBI" id="CHEBI:15378"/>
        <dbReference type="ChEBI" id="CHEBI:57540"/>
        <dbReference type="ChEBI" id="CHEBI:57926"/>
        <dbReference type="ChEBI" id="CHEBI:57945"/>
        <dbReference type="ChEBI" id="CHEBI:78948"/>
        <dbReference type="EC" id="1.1.1.103"/>
    </reaction>
</comment>
<dbReference type="Gene3D" id="3.40.50.720">
    <property type="entry name" value="NAD(P)-binding Rossmann-like Domain"/>
    <property type="match status" value="1"/>
</dbReference>
<comment type="pathway">
    <text evidence="4">Amino-acid degradation; L-threonine degradation via oxydo-reductase pathway; glycine from L-threonine: step 1/2.</text>
</comment>
<protein>
    <recommendedName>
        <fullName evidence="6">L-threonine 3-dehydrogenase, mitochondrial</fullName>
        <ecNumber evidence="5">1.1.1.103</ecNumber>
    </recommendedName>
</protein>
<dbReference type="InterPro" id="IPR001509">
    <property type="entry name" value="Epimerase_deHydtase"/>
</dbReference>
<dbReference type="SMR" id="A0A3L6LC72"/>
<evidence type="ECO:0000259" key="8">
    <source>
        <dbReference type="Pfam" id="PF01370"/>
    </source>
</evidence>
<feature type="signal peptide" evidence="7">
    <location>
        <begin position="1"/>
        <end position="23"/>
    </location>
</feature>
<dbReference type="InterPro" id="IPR051225">
    <property type="entry name" value="NAD(P)_epim/dehydratase"/>
</dbReference>
<evidence type="ECO:0000256" key="5">
    <source>
        <dbReference type="ARBA" id="ARBA00066604"/>
    </source>
</evidence>
<dbReference type="SUPFAM" id="SSF51735">
    <property type="entry name" value="NAD(P)-binding Rossmann-fold domains"/>
    <property type="match status" value="1"/>
</dbReference>
<evidence type="ECO:0000256" key="2">
    <source>
        <dbReference type="ARBA" id="ARBA00050613"/>
    </source>
</evidence>
<dbReference type="PANTHER" id="PTHR42687">
    <property type="entry name" value="L-THREONINE 3-DEHYDROGENASE"/>
    <property type="match status" value="1"/>
</dbReference>
<reference evidence="9" key="1">
    <citation type="submission" date="2018-09" db="EMBL/GenBank/DDBJ databases">
        <title>whole genome sequence of T. equiperdum IVM-t1 strain.</title>
        <authorList>
            <person name="Suganuma K."/>
        </authorList>
    </citation>
    <scope>NUCLEOTIDE SEQUENCE [LARGE SCALE GENOMIC DNA]</scope>
    <source>
        <strain evidence="9">IVM-t1</strain>
    </source>
</reference>
<dbReference type="InterPro" id="IPR036291">
    <property type="entry name" value="NAD(P)-bd_dom_sf"/>
</dbReference>
<feature type="chain" id="PRO_5018172298" description="L-threonine 3-dehydrogenase, mitochondrial" evidence="7">
    <location>
        <begin position="24"/>
        <end position="332"/>
    </location>
</feature>
<gene>
    <name evidence="9" type="ORF">DPX39_060031000</name>
</gene>
<name>A0A3L6LC72_9TRYP</name>
<dbReference type="Pfam" id="PF01370">
    <property type="entry name" value="Epimerase"/>
    <property type="match status" value="1"/>
</dbReference>
<evidence type="ECO:0000313" key="9">
    <source>
        <dbReference type="EMBL" id="RHW71990.1"/>
    </source>
</evidence>
<keyword evidence="7" id="KW-0732">Signal</keyword>
<proteinExistence type="inferred from homology"/>
<comment type="caution">
    <text evidence="9">The sequence shown here is derived from an EMBL/GenBank/DDBJ whole genome shotgun (WGS) entry which is preliminary data.</text>
</comment>
<dbReference type="AlphaFoldDB" id="A0A3L6LC72"/>
<dbReference type="EC" id="1.1.1.103" evidence="5"/>
<dbReference type="GO" id="GO:0008743">
    <property type="term" value="F:L-threonine 3-dehydrogenase activity"/>
    <property type="evidence" value="ECO:0007669"/>
    <property type="project" value="UniProtKB-EC"/>
</dbReference>
<evidence type="ECO:0000256" key="4">
    <source>
        <dbReference type="ARBA" id="ARBA00060557"/>
    </source>
</evidence>
<evidence type="ECO:0000256" key="3">
    <source>
        <dbReference type="ARBA" id="ARBA00059023"/>
    </source>
</evidence>
<evidence type="ECO:0000256" key="1">
    <source>
        <dbReference type="ARBA" id="ARBA00007637"/>
    </source>
</evidence>
<dbReference type="Proteomes" id="UP000266743">
    <property type="component" value="Chromosome 6"/>
</dbReference>
<dbReference type="PANTHER" id="PTHR42687:SF1">
    <property type="entry name" value="L-THREONINE 3-DEHYDROGENASE, MITOCHONDRIAL"/>
    <property type="match status" value="1"/>
</dbReference>
<organism evidence="9">
    <name type="scientific">Trypanosoma brucei equiperdum</name>
    <dbReference type="NCBI Taxonomy" id="630700"/>
    <lineage>
        <taxon>Eukaryota</taxon>
        <taxon>Discoba</taxon>
        <taxon>Euglenozoa</taxon>
        <taxon>Kinetoplastea</taxon>
        <taxon>Metakinetoplastina</taxon>
        <taxon>Trypanosomatida</taxon>
        <taxon>Trypanosomatidae</taxon>
        <taxon>Trypanosoma</taxon>
    </lineage>
</organism>
<feature type="domain" description="NAD-dependent epimerase/dehydratase" evidence="8">
    <location>
        <begin position="16"/>
        <end position="253"/>
    </location>
</feature>
<dbReference type="EMBL" id="QSBY01000006">
    <property type="protein sequence ID" value="RHW71990.1"/>
    <property type="molecule type" value="Genomic_DNA"/>
</dbReference>
<sequence>MFCFSRFALSAAAPRVLVTGALGQIGTDLSLALRDKFGADSVLVSDVVEPGAKHPLAGLKGVEKLDCLDSNGFEKLVKEFKPTWMYHLPAIMSVRGEAEPDLAMDINVNTTRYALELARKYNIRIFIPSTIAAFGDKCGKTMTKDDTIMNPSTVYGVTKVYTELLGTWYRQKYGVDFRSVRLPGIISAATLPGGGATDYAIHMYHSALLQKKCVCPVLPYESLPMMYMPDTLNSLVKIMEAPLEKLTRTVYNITGFSFSPSELRFSIERCTDRTIEVEYVEGPAQKIANSWPDSLDDSNARNDWGHQVKYDIDMMSEDMLRQIPILHGLPSL</sequence>
<evidence type="ECO:0000256" key="7">
    <source>
        <dbReference type="SAM" id="SignalP"/>
    </source>
</evidence>